<name>A0A0C2XK44_HEBCY</name>
<protein>
    <submittedName>
        <fullName evidence="2">Uncharacterized protein</fullName>
    </submittedName>
</protein>
<reference evidence="2 3" key="1">
    <citation type="submission" date="2014-04" db="EMBL/GenBank/DDBJ databases">
        <authorList>
            <consortium name="DOE Joint Genome Institute"/>
            <person name="Kuo A."/>
            <person name="Gay G."/>
            <person name="Dore J."/>
            <person name="Kohler A."/>
            <person name="Nagy L.G."/>
            <person name="Floudas D."/>
            <person name="Copeland A."/>
            <person name="Barry K.W."/>
            <person name="Cichocki N."/>
            <person name="Veneault-Fourrey C."/>
            <person name="LaButti K."/>
            <person name="Lindquist E.A."/>
            <person name="Lipzen A."/>
            <person name="Lundell T."/>
            <person name="Morin E."/>
            <person name="Murat C."/>
            <person name="Sun H."/>
            <person name="Tunlid A."/>
            <person name="Henrissat B."/>
            <person name="Grigoriev I.V."/>
            <person name="Hibbett D.S."/>
            <person name="Martin F."/>
            <person name="Nordberg H.P."/>
            <person name="Cantor M.N."/>
            <person name="Hua S.X."/>
        </authorList>
    </citation>
    <scope>NUCLEOTIDE SEQUENCE [LARGE SCALE GENOMIC DNA]</scope>
    <source>
        <strain evidence="3">h7</strain>
    </source>
</reference>
<evidence type="ECO:0000313" key="2">
    <source>
        <dbReference type="EMBL" id="KIM38098.1"/>
    </source>
</evidence>
<evidence type="ECO:0000256" key="1">
    <source>
        <dbReference type="SAM" id="MobiDB-lite"/>
    </source>
</evidence>
<gene>
    <name evidence="2" type="ORF">M413DRAFT_250857</name>
</gene>
<evidence type="ECO:0000313" key="3">
    <source>
        <dbReference type="Proteomes" id="UP000053424"/>
    </source>
</evidence>
<proteinExistence type="predicted"/>
<sequence>MEGEEHLVNSGGRHGGHSFDTIDTDPSKAIQKYLLAMEPYDESLVPVRKSTTQTVSQARRGRTF</sequence>
<dbReference type="HOGENOM" id="CLU_2867897_0_0_1"/>
<accession>A0A0C2XK44</accession>
<organism evidence="2 3">
    <name type="scientific">Hebeloma cylindrosporum</name>
    <dbReference type="NCBI Taxonomy" id="76867"/>
    <lineage>
        <taxon>Eukaryota</taxon>
        <taxon>Fungi</taxon>
        <taxon>Dikarya</taxon>
        <taxon>Basidiomycota</taxon>
        <taxon>Agaricomycotina</taxon>
        <taxon>Agaricomycetes</taxon>
        <taxon>Agaricomycetidae</taxon>
        <taxon>Agaricales</taxon>
        <taxon>Agaricineae</taxon>
        <taxon>Hymenogastraceae</taxon>
        <taxon>Hebeloma</taxon>
    </lineage>
</organism>
<dbReference type="Proteomes" id="UP000053424">
    <property type="component" value="Unassembled WGS sequence"/>
</dbReference>
<reference evidence="3" key="2">
    <citation type="submission" date="2015-01" db="EMBL/GenBank/DDBJ databases">
        <title>Evolutionary Origins and Diversification of the Mycorrhizal Mutualists.</title>
        <authorList>
            <consortium name="DOE Joint Genome Institute"/>
            <consortium name="Mycorrhizal Genomics Consortium"/>
            <person name="Kohler A."/>
            <person name="Kuo A."/>
            <person name="Nagy L.G."/>
            <person name="Floudas D."/>
            <person name="Copeland A."/>
            <person name="Barry K.W."/>
            <person name="Cichocki N."/>
            <person name="Veneault-Fourrey C."/>
            <person name="LaButti K."/>
            <person name="Lindquist E.A."/>
            <person name="Lipzen A."/>
            <person name="Lundell T."/>
            <person name="Morin E."/>
            <person name="Murat C."/>
            <person name="Riley R."/>
            <person name="Ohm R."/>
            <person name="Sun H."/>
            <person name="Tunlid A."/>
            <person name="Henrissat B."/>
            <person name="Grigoriev I.V."/>
            <person name="Hibbett D.S."/>
            <person name="Martin F."/>
        </authorList>
    </citation>
    <scope>NUCLEOTIDE SEQUENCE [LARGE SCALE GENOMIC DNA]</scope>
    <source>
        <strain evidence="3">h7</strain>
    </source>
</reference>
<keyword evidence="3" id="KW-1185">Reference proteome</keyword>
<dbReference type="AlphaFoldDB" id="A0A0C2XK44"/>
<feature type="region of interest" description="Disordered" evidence="1">
    <location>
        <begin position="1"/>
        <end position="24"/>
    </location>
</feature>
<dbReference type="EMBL" id="KN831793">
    <property type="protein sequence ID" value="KIM38098.1"/>
    <property type="molecule type" value="Genomic_DNA"/>
</dbReference>